<dbReference type="Proteomes" id="UP000572754">
    <property type="component" value="Unassembled WGS sequence"/>
</dbReference>
<proteinExistence type="predicted"/>
<keyword evidence="1" id="KW-1133">Transmembrane helix</keyword>
<keyword evidence="1" id="KW-0472">Membrane</keyword>
<dbReference type="Gene3D" id="3.40.50.1010">
    <property type="entry name" value="5'-nuclease"/>
    <property type="match status" value="1"/>
</dbReference>
<reference evidence="3 4" key="2">
    <citation type="submission" date="2020-05" db="EMBL/GenBank/DDBJ databases">
        <title>Identification and distribution of gene clusters putatively required for synthesis of sphingolipid metabolism inhibitors in phylogenetically diverse species of the filamentous fungus Fusarium.</title>
        <authorList>
            <person name="Kim H.-S."/>
            <person name="Busman M."/>
            <person name="Brown D.W."/>
            <person name="Divon H."/>
            <person name="Uhlig S."/>
            <person name="Proctor R.H."/>
        </authorList>
    </citation>
    <scope>NUCLEOTIDE SEQUENCE [LARGE SCALE GENOMIC DNA]</scope>
    <source>
        <strain evidence="3 4">NRRL 25331</strain>
    </source>
</reference>
<feature type="transmembrane region" description="Helical" evidence="1">
    <location>
        <begin position="300"/>
        <end position="320"/>
    </location>
</feature>
<sequence>MPNSHNAGLSGTPPVPNVRFFVYLDESNFRISGEAENKKRRGVHPKAPLSWHYDIRVLKGIIRKHSAMNVDEKLKFMIYGSNIQHGLVHRDLELHTSKVTTFARRNNRREKKVDTSLVSDMTAQAADSQNFGRSAVFAVISGDSDMTPTVERATRRGHAVHVWAWQDSLSGEYRVLEQQRVISLHLLDEFFNDLTMRNSDVPVGNMSIPPNAIVFPKHWKISPEIYYAIRHQLAHGKLVSIKRSNGARDYCNGVAFLPDSGFPDQDVLFRCVLKNLQDQRAARHELRRIFSWLRPARDSWFLILLDQLMSSSFLLFFFYLSFSGIKVWKSLGDVTSIWRNDAFGGQLVFGFC</sequence>
<evidence type="ECO:0000313" key="4">
    <source>
        <dbReference type="Proteomes" id="UP000572754"/>
    </source>
</evidence>
<name>A0A8H5T3R5_FUSCI</name>
<evidence type="ECO:0000259" key="2">
    <source>
        <dbReference type="Pfam" id="PF01936"/>
    </source>
</evidence>
<evidence type="ECO:0000313" key="3">
    <source>
        <dbReference type="EMBL" id="KAF5662331.1"/>
    </source>
</evidence>
<feature type="domain" description="NYN" evidence="2">
    <location>
        <begin position="51"/>
        <end position="166"/>
    </location>
</feature>
<dbReference type="Pfam" id="PF01936">
    <property type="entry name" value="NYN"/>
    <property type="match status" value="1"/>
</dbReference>
<organism evidence="3 4">
    <name type="scientific">Fusarium circinatum</name>
    <name type="common">Pitch canker fungus</name>
    <name type="synonym">Gibberella circinata</name>
    <dbReference type="NCBI Taxonomy" id="48490"/>
    <lineage>
        <taxon>Eukaryota</taxon>
        <taxon>Fungi</taxon>
        <taxon>Dikarya</taxon>
        <taxon>Ascomycota</taxon>
        <taxon>Pezizomycotina</taxon>
        <taxon>Sordariomycetes</taxon>
        <taxon>Hypocreomycetidae</taxon>
        <taxon>Hypocreales</taxon>
        <taxon>Nectriaceae</taxon>
        <taxon>Fusarium</taxon>
        <taxon>Fusarium fujikuroi species complex</taxon>
    </lineage>
</organism>
<keyword evidence="1" id="KW-0812">Transmembrane</keyword>
<accession>A0A8H5T3R5</accession>
<comment type="caution">
    <text evidence="3">The sequence shown here is derived from an EMBL/GenBank/DDBJ whole genome shotgun (WGS) entry which is preliminary data.</text>
</comment>
<reference evidence="4" key="1">
    <citation type="journal article" date="2020" name="BMC Genomics">
        <title>Correction to: Identification and distribution of gene clusters required for synthesis of sphingolipid metabolism inhibitors in diverse species of the filamentous fungus Fusarium.</title>
        <authorList>
            <person name="Kim H.S."/>
            <person name="Lohmar J.M."/>
            <person name="Busman M."/>
            <person name="Brown D.W."/>
            <person name="Naumann T.A."/>
            <person name="Divon H.H."/>
            <person name="Lysoe E."/>
            <person name="Uhlig S."/>
            <person name="Proctor R.H."/>
        </authorList>
    </citation>
    <scope>NUCLEOTIDE SEQUENCE [LARGE SCALE GENOMIC DNA]</scope>
    <source>
        <strain evidence="4">NRRL 25331</strain>
    </source>
</reference>
<protein>
    <recommendedName>
        <fullName evidence="2">NYN domain-containing protein</fullName>
    </recommendedName>
</protein>
<dbReference type="InterPro" id="IPR021139">
    <property type="entry name" value="NYN"/>
</dbReference>
<keyword evidence="4" id="KW-1185">Reference proteome</keyword>
<dbReference type="EMBL" id="JAAQPE010000464">
    <property type="protein sequence ID" value="KAF5662331.1"/>
    <property type="molecule type" value="Genomic_DNA"/>
</dbReference>
<dbReference type="AlphaFoldDB" id="A0A8H5T3R5"/>
<dbReference type="GO" id="GO:0004540">
    <property type="term" value="F:RNA nuclease activity"/>
    <property type="evidence" value="ECO:0007669"/>
    <property type="project" value="InterPro"/>
</dbReference>
<evidence type="ECO:0000256" key="1">
    <source>
        <dbReference type="SAM" id="Phobius"/>
    </source>
</evidence>
<gene>
    <name evidence="3" type="ORF">FCIRC_11550</name>
</gene>